<dbReference type="Pfam" id="PF13812">
    <property type="entry name" value="PPR_3"/>
    <property type="match status" value="1"/>
</dbReference>
<dbReference type="InterPro" id="IPR002885">
    <property type="entry name" value="PPR_rpt"/>
</dbReference>
<feature type="repeat" description="PPR" evidence="2">
    <location>
        <begin position="288"/>
        <end position="322"/>
    </location>
</feature>
<dbReference type="NCBIfam" id="TIGR00756">
    <property type="entry name" value="PPR"/>
    <property type="match status" value="5"/>
</dbReference>
<keyword evidence="1" id="KW-0677">Repeat</keyword>
<reference evidence="3" key="1">
    <citation type="submission" date="2021-01" db="EMBL/GenBank/DDBJ databases">
        <title>Adiantum capillus-veneris genome.</title>
        <authorList>
            <person name="Fang Y."/>
            <person name="Liao Q."/>
        </authorList>
    </citation>
    <scope>NUCLEOTIDE SEQUENCE</scope>
    <source>
        <strain evidence="3">H3</strain>
        <tissue evidence="3">Leaf</tissue>
    </source>
</reference>
<evidence type="ECO:0000256" key="2">
    <source>
        <dbReference type="PROSITE-ProRule" id="PRU00708"/>
    </source>
</evidence>
<dbReference type="EMBL" id="JABFUD020000008">
    <property type="protein sequence ID" value="KAI5077053.1"/>
    <property type="molecule type" value="Genomic_DNA"/>
</dbReference>
<dbReference type="AlphaFoldDB" id="A0A9D4UZU8"/>
<dbReference type="OrthoDB" id="1899970at2759"/>
<dbReference type="InterPro" id="IPR011990">
    <property type="entry name" value="TPR-like_helical_dom_sf"/>
</dbReference>
<sequence>MLQEDLNYLSLLKASHSTKDLRRVHHVHTLIICHGFPLAGLLGDYLMVTYAKCGALNDACLISETLPCRTVFSWSALISAYADCGRSREALQLHQNMADEGIEPNDYTFVSLLKACANTCNLELGRKLHVDICIHGYATDLFVANTLVSMYGKCRETTEAEQVFQGLSRRDVVSWTAMISAYVEVGLGEESLLAYRQMQEENVSPNKSTFVMVLQACCCLVEREEVEGVDLILSAEMILDIGLACHVDAQRVGFMPDALLSNTFVTTYSKCGAIQQAEAALGTLHHPHIVSWNAMLSTYIQQGEGKKALQLFRKMQYEGVTPELHTFVFALQACSILAGNEDASIVEGHSAVEVALDIGLCLHEDARRKGCVSDVFVGTALLSMLGKVGRVLDAENVFVGLLHHDLASCNAMLTMYVEQGEGNKALRLYRQICEEGMCPNQPTFVACLQACGSLEEEQEDTDLGGTTVKAISLEILQGLHADALRKGYVTDVLVANTLISVYGKLGAVKEAQDVFCALPERTVVSWTAMLSIFTEQNLGHTALQLFHLMQEENISPNELTYVAGLQACASLGESHDIMEDLVSFKARYLEIGQALHTDACREGFTSDVLVCSTILSMYGICGSLQKAESVFNSLPYCYTDACNVMLSLYVVEGEGEKAVSLYKTMQQELVSFNCSTLIAALQACSDIAHLETCYELHFHTLLLEFDCIPSVNATLIHAYGSSASMFDAEVVFDKYPEPSVGLWTSCIAGYAGVGNPIRALQMLENLQLAGHIPNRITLTSVLSACSRAGFVSDGIEHFVCMNGEQGLDLDLKQYSIMLDLLGRAGDFNRAGDMLLNMPLQPDLTVWSCLLGACRLHCHVELAEYAFEQIMKFQPQWAAPYVLMSNMYADKLQNFAELAELHIEDVLRIQR</sequence>
<dbReference type="InterPro" id="IPR046960">
    <property type="entry name" value="PPR_At4g14850-like_plant"/>
</dbReference>
<dbReference type="Pfam" id="PF01535">
    <property type="entry name" value="PPR"/>
    <property type="match status" value="3"/>
</dbReference>
<dbReference type="PANTHER" id="PTHR47926">
    <property type="entry name" value="PENTATRICOPEPTIDE REPEAT-CONTAINING PROTEIN"/>
    <property type="match status" value="1"/>
</dbReference>
<feature type="repeat" description="PPR" evidence="2">
    <location>
        <begin position="171"/>
        <end position="205"/>
    </location>
</feature>
<gene>
    <name evidence="3" type="ORF">GOP47_0009118</name>
</gene>
<dbReference type="Proteomes" id="UP000886520">
    <property type="component" value="Chromosome 8"/>
</dbReference>
<feature type="repeat" description="PPR" evidence="2">
    <location>
        <begin position="70"/>
        <end position="104"/>
    </location>
</feature>
<comment type="caution">
    <text evidence="3">The sequence shown here is derived from an EMBL/GenBank/DDBJ whole genome shotgun (WGS) entry which is preliminary data.</text>
</comment>
<dbReference type="FunFam" id="1.25.40.10:FF:000344">
    <property type="entry name" value="Pentatricopeptide repeat-containing protein"/>
    <property type="match status" value="1"/>
</dbReference>
<dbReference type="PROSITE" id="PS51375">
    <property type="entry name" value="PPR"/>
    <property type="match status" value="5"/>
</dbReference>
<dbReference type="GO" id="GO:0048731">
    <property type="term" value="P:system development"/>
    <property type="evidence" value="ECO:0007669"/>
    <property type="project" value="UniProtKB-ARBA"/>
</dbReference>
<name>A0A9D4UZU8_ADICA</name>
<dbReference type="GO" id="GO:0009451">
    <property type="term" value="P:RNA modification"/>
    <property type="evidence" value="ECO:0007669"/>
    <property type="project" value="InterPro"/>
</dbReference>
<dbReference type="Pfam" id="PF13041">
    <property type="entry name" value="PPR_2"/>
    <property type="match status" value="4"/>
</dbReference>
<evidence type="ECO:0008006" key="5">
    <source>
        <dbReference type="Google" id="ProtNLM"/>
    </source>
</evidence>
<evidence type="ECO:0000313" key="3">
    <source>
        <dbReference type="EMBL" id="KAI5077053.1"/>
    </source>
</evidence>
<evidence type="ECO:0000313" key="4">
    <source>
        <dbReference type="Proteomes" id="UP000886520"/>
    </source>
</evidence>
<accession>A0A9D4UZU8</accession>
<organism evidence="3 4">
    <name type="scientific">Adiantum capillus-veneris</name>
    <name type="common">Maidenhair fern</name>
    <dbReference type="NCBI Taxonomy" id="13818"/>
    <lineage>
        <taxon>Eukaryota</taxon>
        <taxon>Viridiplantae</taxon>
        <taxon>Streptophyta</taxon>
        <taxon>Embryophyta</taxon>
        <taxon>Tracheophyta</taxon>
        <taxon>Polypodiopsida</taxon>
        <taxon>Polypodiidae</taxon>
        <taxon>Polypodiales</taxon>
        <taxon>Pteridineae</taxon>
        <taxon>Pteridaceae</taxon>
        <taxon>Vittarioideae</taxon>
        <taxon>Adiantum</taxon>
    </lineage>
</organism>
<protein>
    <recommendedName>
        <fullName evidence="5">Pentatricopeptide repeat-containing protein</fullName>
    </recommendedName>
</protein>
<feature type="repeat" description="PPR" evidence="2">
    <location>
        <begin position="405"/>
        <end position="439"/>
    </location>
</feature>
<keyword evidence="4" id="KW-1185">Reference proteome</keyword>
<proteinExistence type="predicted"/>
<dbReference type="GO" id="GO:0003723">
    <property type="term" value="F:RNA binding"/>
    <property type="evidence" value="ECO:0007669"/>
    <property type="project" value="InterPro"/>
</dbReference>
<evidence type="ECO:0000256" key="1">
    <source>
        <dbReference type="ARBA" id="ARBA00022737"/>
    </source>
</evidence>
<dbReference type="Gene3D" id="1.25.40.10">
    <property type="entry name" value="Tetratricopeptide repeat domain"/>
    <property type="match status" value="7"/>
</dbReference>
<feature type="repeat" description="PPR" evidence="2">
    <location>
        <begin position="522"/>
        <end position="556"/>
    </location>
</feature>
<dbReference type="FunFam" id="1.25.40.10:FF:000158">
    <property type="entry name" value="pentatricopeptide repeat-containing protein At2g33680"/>
    <property type="match status" value="1"/>
</dbReference>